<feature type="region of interest" description="Disordered" evidence="1">
    <location>
        <begin position="295"/>
        <end position="340"/>
    </location>
</feature>
<dbReference type="EMBL" id="KV417656">
    <property type="protein sequence ID" value="KZP11865.1"/>
    <property type="molecule type" value="Genomic_DNA"/>
</dbReference>
<gene>
    <name evidence="3" type="ORF">FIBSPDRAFT_870886</name>
</gene>
<feature type="region of interest" description="Disordered" evidence="1">
    <location>
        <begin position="1"/>
        <end position="50"/>
    </location>
</feature>
<evidence type="ECO:0000256" key="1">
    <source>
        <dbReference type="SAM" id="MobiDB-lite"/>
    </source>
</evidence>
<evidence type="ECO:0000313" key="3">
    <source>
        <dbReference type="EMBL" id="KZP11865.1"/>
    </source>
</evidence>
<reference evidence="3" key="1">
    <citation type="journal article" date="2016" name="Mol. Biol. Evol.">
        <title>Comparative Genomics of Early-Diverging Mushroom-Forming Fungi Provides Insights into the Origins of Lignocellulose Decay Capabilities.</title>
        <authorList>
            <person name="Nagy L.G."/>
            <person name="Riley R."/>
            <person name="Tritt A."/>
            <person name="Adam C."/>
            <person name="Daum C."/>
            <person name="Floudas D."/>
            <person name="Sun H."/>
            <person name="Yadav J.S."/>
            <person name="Pangilinan J."/>
            <person name="Larsson K.H."/>
            <person name="Matsuura K."/>
            <person name="Barry K."/>
            <person name="Labutti K."/>
            <person name="Kuo R."/>
            <person name="Ohm R.A."/>
            <person name="Bhattacharya S.S."/>
            <person name="Shirouzu T."/>
            <person name="Yoshinaga Y."/>
            <person name="Martin F.M."/>
            <person name="Grigoriev I.V."/>
            <person name="Hibbett D.S."/>
        </authorList>
    </citation>
    <scope>NUCLEOTIDE SEQUENCE [LARGE SCALE GENOMIC DNA]</scope>
    <source>
        <strain evidence="3">CBS 109695</strain>
    </source>
</reference>
<organism evidence="3">
    <name type="scientific">Athelia psychrophila</name>
    <dbReference type="NCBI Taxonomy" id="1759441"/>
    <lineage>
        <taxon>Eukaryota</taxon>
        <taxon>Fungi</taxon>
        <taxon>Dikarya</taxon>
        <taxon>Basidiomycota</taxon>
        <taxon>Agaricomycotina</taxon>
        <taxon>Agaricomycetes</taxon>
        <taxon>Agaricomycetidae</taxon>
        <taxon>Atheliales</taxon>
        <taxon>Atheliaceae</taxon>
        <taxon>Athelia</taxon>
    </lineage>
</organism>
<name>A0A166AQT7_9AGAM</name>
<feature type="compositionally biased region" description="Basic and acidic residues" evidence="1">
    <location>
        <begin position="299"/>
        <end position="330"/>
    </location>
</feature>
<evidence type="ECO:0000259" key="2">
    <source>
        <dbReference type="PROSITE" id="PS50097"/>
    </source>
</evidence>
<dbReference type="SMART" id="SM00225">
    <property type="entry name" value="BTB"/>
    <property type="match status" value="1"/>
</dbReference>
<sequence>MSSAPNSTSPPSPSLVSLGGSRASSPSDVTVAEAPVDQANEPDANKSRHPQYYFEDGNVVFRIEDTLYNVHRYFFARDSTHFRAILRDTDTSHPYVMSDVSCVDFDEFLAILYPTNFRQPTKKTTAQWTSILHLAAKWDFENIKLLAIDSLAANAIPIDKIVLGRRYGITEWLVGAYEAVCTRADPLTVEEGMKLGVEDVVRISAARQVYGTSKARHESKYLAGDLGEIFRLEQPSRGRPTSTDGKEEDAIEVLEARVAEARTEYLASSTHVSCRDPGYHAGYGYTVTQRCPYCAPESDEQRGKKEAMEKQERQLGDLKSKLEERQKELAGRQGRMSSFR</sequence>
<dbReference type="InterPro" id="IPR011333">
    <property type="entry name" value="SKP1/BTB/POZ_sf"/>
</dbReference>
<dbReference type="Gene3D" id="3.30.710.10">
    <property type="entry name" value="Potassium Channel Kv1.1, Chain A"/>
    <property type="match status" value="1"/>
</dbReference>
<accession>A0A166AQT7</accession>
<dbReference type="SUPFAM" id="SSF54695">
    <property type="entry name" value="POZ domain"/>
    <property type="match status" value="1"/>
</dbReference>
<dbReference type="Pfam" id="PF00651">
    <property type="entry name" value="BTB"/>
    <property type="match status" value="1"/>
</dbReference>
<feature type="domain" description="BTB" evidence="2">
    <location>
        <begin position="57"/>
        <end position="121"/>
    </location>
</feature>
<protein>
    <recommendedName>
        <fullName evidence="2">BTB domain-containing protein</fullName>
    </recommendedName>
</protein>
<dbReference type="InterPro" id="IPR000210">
    <property type="entry name" value="BTB/POZ_dom"/>
</dbReference>
<dbReference type="AlphaFoldDB" id="A0A166AQT7"/>
<proteinExistence type="predicted"/>
<dbReference type="OrthoDB" id="2367075at2759"/>
<dbReference type="PROSITE" id="PS50097">
    <property type="entry name" value="BTB"/>
    <property type="match status" value="1"/>
</dbReference>